<evidence type="ECO:0000313" key="2">
    <source>
        <dbReference type="EMBL" id="KFM83142.1"/>
    </source>
</evidence>
<proteinExistence type="predicted"/>
<reference evidence="2 3" key="1">
    <citation type="submission" date="2013-11" db="EMBL/GenBank/DDBJ databases">
        <title>Genome sequencing of Stegodyphus mimosarum.</title>
        <authorList>
            <person name="Bechsgaard J."/>
        </authorList>
    </citation>
    <scope>NUCLEOTIDE SEQUENCE [LARGE SCALE GENOMIC DNA]</scope>
</reference>
<keyword evidence="3" id="KW-1185">Reference proteome</keyword>
<dbReference type="AlphaFoldDB" id="A0A087V0K3"/>
<organism evidence="2 3">
    <name type="scientific">Stegodyphus mimosarum</name>
    <name type="common">African social velvet spider</name>
    <dbReference type="NCBI Taxonomy" id="407821"/>
    <lineage>
        <taxon>Eukaryota</taxon>
        <taxon>Metazoa</taxon>
        <taxon>Ecdysozoa</taxon>
        <taxon>Arthropoda</taxon>
        <taxon>Chelicerata</taxon>
        <taxon>Arachnida</taxon>
        <taxon>Araneae</taxon>
        <taxon>Araneomorphae</taxon>
        <taxon>Entelegynae</taxon>
        <taxon>Eresoidea</taxon>
        <taxon>Eresidae</taxon>
        <taxon>Stegodyphus</taxon>
    </lineage>
</organism>
<evidence type="ECO:0000313" key="3">
    <source>
        <dbReference type="Proteomes" id="UP000054359"/>
    </source>
</evidence>
<protein>
    <submittedName>
        <fullName evidence="2">Uncharacterized protein</fullName>
    </submittedName>
</protein>
<evidence type="ECO:0000256" key="1">
    <source>
        <dbReference type="SAM" id="MobiDB-lite"/>
    </source>
</evidence>
<feature type="region of interest" description="Disordered" evidence="1">
    <location>
        <begin position="1"/>
        <end position="44"/>
    </location>
</feature>
<dbReference type="Proteomes" id="UP000054359">
    <property type="component" value="Unassembled WGS sequence"/>
</dbReference>
<gene>
    <name evidence="2" type="ORF">X975_26647</name>
</gene>
<dbReference type="EMBL" id="KL811847">
    <property type="protein sequence ID" value="KFM83142.1"/>
    <property type="molecule type" value="Genomic_DNA"/>
</dbReference>
<feature type="non-terminal residue" evidence="2">
    <location>
        <position position="44"/>
    </location>
</feature>
<accession>A0A087V0K3</accession>
<name>A0A087V0K3_STEMI</name>
<sequence length="44" mass="4612">MEGSLGSFDSFSKGDATSPLKDPIQNLKFDGCLTEMPGPPDPLA</sequence>